<evidence type="ECO:0000256" key="2">
    <source>
        <dbReference type="SAM" id="Phobius"/>
    </source>
</evidence>
<name>A0A0A0JV57_9MICO</name>
<dbReference type="SUPFAM" id="SSF48452">
    <property type="entry name" value="TPR-like"/>
    <property type="match status" value="1"/>
</dbReference>
<dbReference type="RefSeq" id="WP_035937435.1">
    <property type="nucleotide sequence ID" value="NZ_AVPL01000025.1"/>
</dbReference>
<dbReference type="InterPro" id="IPR036779">
    <property type="entry name" value="LysM_dom_sf"/>
</dbReference>
<dbReference type="PANTHER" id="PTHR34700:SF4">
    <property type="entry name" value="PHAGE-LIKE ELEMENT PBSX PROTEIN XKDP"/>
    <property type="match status" value="1"/>
</dbReference>
<feature type="region of interest" description="Disordered" evidence="1">
    <location>
        <begin position="910"/>
        <end position="930"/>
    </location>
</feature>
<dbReference type="eggNOG" id="COG3170">
    <property type="taxonomic scope" value="Bacteria"/>
</dbReference>
<dbReference type="Proteomes" id="UP000030013">
    <property type="component" value="Unassembled WGS sequence"/>
</dbReference>
<dbReference type="PROSITE" id="PS51782">
    <property type="entry name" value="LYSM"/>
    <property type="match status" value="2"/>
</dbReference>
<feature type="domain" description="LysM" evidence="3">
    <location>
        <begin position="175"/>
        <end position="224"/>
    </location>
</feature>
<feature type="compositionally biased region" description="Low complexity" evidence="1">
    <location>
        <begin position="297"/>
        <end position="318"/>
    </location>
</feature>
<feature type="compositionally biased region" description="Polar residues" evidence="1">
    <location>
        <begin position="381"/>
        <end position="394"/>
    </location>
</feature>
<dbReference type="InterPro" id="IPR052196">
    <property type="entry name" value="Bact_Kbp"/>
</dbReference>
<sequence length="1125" mass="118227">MTHTIRARLLGLTATLTILAVLIGIPATLVAIGANPVPDHVPTLDEAVTALTSRDDGTLTLQVLTVVAWLAWAFLAATLALELLSRVRGVTAPHLPGLTLPQTAARGLVGAAVLLFVAGPTVGLPTVTAAPAAAAAPAWTASPAATHPSTANLHQEATPHPARSTVARAQADPGRTHTVSRGESLWSIATTELSDGHRWAEVADLNPGVNGPDWVIHPGTVLHLPPHTQNAAGTTASPTNAQTYTVQTGDTLSHIAQDRLGDPDRYPDIVEASRHTRQTDGRHLRDPDRIYPGWHLTIPGTSAGAPAAPARTATETPPLGVPDAPQTGTPGTGAKPADPSPLASAAPGSRSIPSVNGPGAPAPSASAASSRTHPPAGDPSDTATRTAPDEGTQTAAPWVLAGLVGGPVLAGSMWMLLRQRRAVQLRHRRPGRTIATPPPVLAPVEKTLATIASTTQPTVEFVDAVLRRLASARAHAGLPMPCVAAVEIGRHDLTLHLDAPAQLASPWTDLGNQARWSLPSGTDPADLGDLTPDQPAPYPLLVTIGTSDSGHVWLLNCEDLTITLTGEATYRDDFARYLAAEIACNPWSAWVTLDCVGIAAEVAALNPDRIRPHTTGTDPAAEVLAHAVNTIDRAHDHHNDVATARAHLAGADSWAPRMLLLDATAEPTPALTQLLHLVDQHRSATGTSVVYGGALDTPGAVVVELTSTGRVRLPHAGLDLVAVGLTRDEAQGCAALLAAGADFDDTPVPIEETATTGWRSYTDAAGALRRQHTVPRQTPDKHILVATTSVLPDPDQDYVATAATTTEDLAALAPKVPTTVRDALHDADPTLDADVAAWFADDCPLPRLTLLGPVRARTRGTPLAVRKAYMTGVLTYLSTRSHGATPDELADALSITPAKARGYAKTVRDWLGTNPRTGQPHLPDARRTPEAKSRGVAIYQVQDLLVDADLFRRLRARGQACGQHGITDLTQALDFVQGPPFSQLSGDAWAWLYEGDRLDHHLSCAVVDVAHLVTTHALRHGDTRTARTATETALLAAPAEEIPHLDLAAVTRAEGHPDRAKRILRDQVANRTDDEGPPMDLPARTQTILNARAWTGHDQASGATTLHPPPESPAQARVDPRTGTQ</sequence>
<feature type="transmembrane region" description="Helical" evidence="2">
    <location>
        <begin position="61"/>
        <end position="84"/>
    </location>
</feature>
<feature type="compositionally biased region" description="Low complexity" evidence="1">
    <location>
        <begin position="141"/>
        <end position="151"/>
    </location>
</feature>
<evidence type="ECO:0000313" key="4">
    <source>
        <dbReference type="EMBL" id="KGN41043.1"/>
    </source>
</evidence>
<keyword evidence="5" id="KW-1185">Reference proteome</keyword>
<dbReference type="Gene3D" id="3.10.350.10">
    <property type="entry name" value="LysM domain"/>
    <property type="match status" value="2"/>
</dbReference>
<feature type="compositionally biased region" description="Low complexity" evidence="1">
    <location>
        <begin position="336"/>
        <end position="375"/>
    </location>
</feature>
<dbReference type="SMART" id="SM00257">
    <property type="entry name" value="LysM"/>
    <property type="match status" value="2"/>
</dbReference>
<dbReference type="OrthoDB" id="8444614at2"/>
<dbReference type="eggNOG" id="COG1652">
    <property type="taxonomic scope" value="Bacteria"/>
</dbReference>
<dbReference type="Pfam" id="PF01476">
    <property type="entry name" value="LysM"/>
    <property type="match status" value="2"/>
</dbReference>
<dbReference type="EMBL" id="AVPL01000025">
    <property type="protein sequence ID" value="KGN41043.1"/>
    <property type="molecule type" value="Genomic_DNA"/>
</dbReference>
<keyword evidence="2" id="KW-0472">Membrane</keyword>
<dbReference type="PANTHER" id="PTHR34700">
    <property type="entry name" value="POTASSIUM BINDING PROTEIN KBP"/>
    <property type="match status" value="1"/>
</dbReference>
<feature type="region of interest" description="Disordered" evidence="1">
    <location>
        <begin position="272"/>
        <end position="394"/>
    </location>
</feature>
<dbReference type="InterPro" id="IPR011990">
    <property type="entry name" value="TPR-like_helical_dom_sf"/>
</dbReference>
<dbReference type="AlphaFoldDB" id="A0A0A0JV57"/>
<reference evidence="4 5" key="1">
    <citation type="submission" date="2013-08" db="EMBL/GenBank/DDBJ databases">
        <title>The genome sequence of Knoellia aerolata.</title>
        <authorList>
            <person name="Zhu W."/>
            <person name="Wang G."/>
        </authorList>
    </citation>
    <scope>NUCLEOTIDE SEQUENCE [LARGE SCALE GENOMIC DNA]</scope>
    <source>
        <strain evidence="4 5">DSM 18566</strain>
    </source>
</reference>
<feature type="transmembrane region" description="Helical" evidence="2">
    <location>
        <begin position="105"/>
        <end position="124"/>
    </location>
</feature>
<feature type="domain" description="LysM" evidence="3">
    <location>
        <begin position="242"/>
        <end position="298"/>
    </location>
</feature>
<proteinExistence type="predicted"/>
<keyword evidence="2" id="KW-1133">Transmembrane helix</keyword>
<evidence type="ECO:0000256" key="1">
    <source>
        <dbReference type="SAM" id="MobiDB-lite"/>
    </source>
</evidence>
<feature type="region of interest" description="Disordered" evidence="1">
    <location>
        <begin position="141"/>
        <end position="181"/>
    </location>
</feature>
<dbReference type="InterPro" id="IPR018392">
    <property type="entry name" value="LysM"/>
</dbReference>
<comment type="caution">
    <text evidence="4">The sequence shown here is derived from an EMBL/GenBank/DDBJ whole genome shotgun (WGS) entry which is preliminary data.</text>
</comment>
<keyword evidence="2" id="KW-0812">Transmembrane</keyword>
<gene>
    <name evidence="4" type="ORF">N801_09690</name>
</gene>
<organism evidence="4 5">
    <name type="scientific">Knoellia aerolata DSM 18566</name>
    <dbReference type="NCBI Taxonomy" id="1385519"/>
    <lineage>
        <taxon>Bacteria</taxon>
        <taxon>Bacillati</taxon>
        <taxon>Actinomycetota</taxon>
        <taxon>Actinomycetes</taxon>
        <taxon>Micrococcales</taxon>
        <taxon>Intrasporangiaceae</taxon>
        <taxon>Knoellia</taxon>
    </lineage>
</organism>
<feature type="compositionally biased region" description="Basic and acidic residues" evidence="1">
    <location>
        <begin position="272"/>
        <end position="289"/>
    </location>
</feature>
<dbReference type="STRING" id="1385519.N801_09690"/>
<feature type="region of interest" description="Disordered" evidence="1">
    <location>
        <begin position="1099"/>
        <end position="1125"/>
    </location>
</feature>
<evidence type="ECO:0000313" key="5">
    <source>
        <dbReference type="Proteomes" id="UP000030013"/>
    </source>
</evidence>
<accession>A0A0A0JV57</accession>
<protein>
    <recommendedName>
        <fullName evidence="3">LysM domain-containing protein</fullName>
    </recommendedName>
</protein>
<feature type="transmembrane region" description="Helical" evidence="2">
    <location>
        <begin position="12"/>
        <end position="34"/>
    </location>
</feature>
<evidence type="ECO:0000259" key="3">
    <source>
        <dbReference type="PROSITE" id="PS51782"/>
    </source>
</evidence>
<dbReference type="CDD" id="cd00118">
    <property type="entry name" value="LysM"/>
    <property type="match status" value="2"/>
</dbReference>